<feature type="transmembrane region" description="Helical" evidence="1">
    <location>
        <begin position="136"/>
        <end position="153"/>
    </location>
</feature>
<feature type="transmembrane region" description="Helical" evidence="1">
    <location>
        <begin position="100"/>
        <end position="124"/>
    </location>
</feature>
<dbReference type="RefSeq" id="WP_093163148.1">
    <property type="nucleotide sequence ID" value="NZ_FNEK01000076.1"/>
</dbReference>
<dbReference type="Proteomes" id="UP000199382">
    <property type="component" value="Unassembled WGS sequence"/>
</dbReference>
<feature type="transmembrane region" description="Helical" evidence="1">
    <location>
        <begin position="56"/>
        <end position="88"/>
    </location>
</feature>
<protein>
    <submittedName>
        <fullName evidence="2">Uncharacterized protein</fullName>
    </submittedName>
</protein>
<organism evidence="2 3">
    <name type="scientific">Aliiruegeria lutimaris</name>
    <dbReference type="NCBI Taxonomy" id="571298"/>
    <lineage>
        <taxon>Bacteria</taxon>
        <taxon>Pseudomonadati</taxon>
        <taxon>Pseudomonadota</taxon>
        <taxon>Alphaproteobacteria</taxon>
        <taxon>Rhodobacterales</taxon>
        <taxon>Roseobacteraceae</taxon>
        <taxon>Aliiruegeria</taxon>
    </lineage>
</organism>
<dbReference type="EMBL" id="FNEK01000076">
    <property type="protein sequence ID" value="SDL28806.1"/>
    <property type="molecule type" value="Genomic_DNA"/>
</dbReference>
<keyword evidence="1" id="KW-1133">Transmembrane helix</keyword>
<gene>
    <name evidence="2" type="ORF">SAMN04488026_107625</name>
</gene>
<keyword evidence="3" id="KW-1185">Reference proteome</keyword>
<sequence>MVSQVLPEALTDPWAITEDDGRHFVVWLRAMADLELFRNDPIAANFGAVTPAPYKWLFLLAVWLGIDVVSWQLLVLAPSIVALTLWAANRFLGHYFPDPLIQALSLALMVYVSMDDLVAGLFALACERRIAAAEPLLTFAALAATLVGLATFLRSTGATGEDFSLA</sequence>
<dbReference type="AlphaFoldDB" id="A0A1G9IUR2"/>
<keyword evidence="1" id="KW-0472">Membrane</keyword>
<accession>A0A1G9IUR2</accession>
<proteinExistence type="predicted"/>
<evidence type="ECO:0000313" key="2">
    <source>
        <dbReference type="EMBL" id="SDL28806.1"/>
    </source>
</evidence>
<dbReference type="OrthoDB" id="5443342at2"/>
<evidence type="ECO:0000256" key="1">
    <source>
        <dbReference type="SAM" id="Phobius"/>
    </source>
</evidence>
<name>A0A1G9IUR2_9RHOB</name>
<dbReference type="STRING" id="571298.SAMN04488026_107625"/>
<evidence type="ECO:0000313" key="3">
    <source>
        <dbReference type="Proteomes" id="UP000199382"/>
    </source>
</evidence>
<reference evidence="2 3" key="1">
    <citation type="submission" date="2016-10" db="EMBL/GenBank/DDBJ databases">
        <authorList>
            <person name="de Groot N.N."/>
        </authorList>
    </citation>
    <scope>NUCLEOTIDE SEQUENCE [LARGE SCALE GENOMIC DNA]</scope>
    <source>
        <strain evidence="2 3">DSM 25294</strain>
    </source>
</reference>
<keyword evidence="1" id="KW-0812">Transmembrane</keyword>